<geneLocation type="plasmid" evidence="3 4">
    <name>pZSt-lp92</name>
</geneLocation>
<dbReference type="EMBL" id="CP044630">
    <property type="protein sequence ID" value="QFP42449.1"/>
    <property type="molecule type" value="Genomic_DNA"/>
</dbReference>
<gene>
    <name evidence="1" type="ORF">F9Y90_04935</name>
    <name evidence="2" type="ORF">F9Y91_04995</name>
    <name evidence="3" type="ORF">O5404_04535</name>
</gene>
<dbReference type="AlphaFoldDB" id="A0A5P8AUU5"/>
<protein>
    <submittedName>
        <fullName evidence="3">CRASP family complement regulator-acquiring lipoprotein</fullName>
    </submittedName>
</protein>
<dbReference type="Gene3D" id="1.10.3160.10">
    <property type="entry name" value="Bbcrasp-1"/>
    <property type="match status" value="1"/>
</dbReference>
<keyword evidence="3" id="KW-0449">Lipoprotein</keyword>
<reference evidence="2" key="1">
    <citation type="submission" date="2019-10" db="EMBL/GenBank/DDBJ databases">
        <title>Whole genome sequencing of Borrelia miyamotoi strains isolated in Europe.</title>
        <authorList>
            <person name="Sprong H."/>
            <person name="Azagi T."/>
            <person name="Kuleshov K.V."/>
            <person name="Platonov A.E."/>
            <person name="Hoornstra D."/>
            <person name="Hovius J.W."/>
        </authorList>
    </citation>
    <scope>NUCLEOTIDE SEQUENCE</scope>
    <source>
        <strain evidence="2">NL-IR-1</strain>
        <strain evidence="1">NL-IR-2</strain>
        <plasmid evidence="2">unnamed</plasmid>
    </source>
</reference>
<proteinExistence type="predicted"/>
<reference evidence="3" key="2">
    <citation type="submission" date="2022-12" db="EMBL/GenBank/DDBJ databases">
        <title>B. miyamotoi WGS.</title>
        <authorList>
            <person name="Gabriele M."/>
            <person name="Kuleshov K.V."/>
            <person name="Hepner S."/>
            <person name="Hoornstra D."/>
            <person name="Hovius J.W."/>
            <person name="Platonov A.E."/>
            <person name="Fingerle V."/>
            <person name="Strube C."/>
        </authorList>
    </citation>
    <scope>NUCLEOTIDE SEQUENCE</scope>
    <source>
        <strain evidence="3">ZStruIII14-9</strain>
        <plasmid evidence="3">pZSt-lp92</plasmid>
    </source>
</reference>
<name>A0A5P8AUU5_9SPIR</name>
<dbReference type="EMBL" id="CP044790">
    <property type="protein sequence ID" value="QFP48587.1"/>
    <property type="molecule type" value="Genomic_DNA"/>
</dbReference>
<organism evidence="2">
    <name type="scientific">Borrelia miyamotoi</name>
    <dbReference type="NCBI Taxonomy" id="47466"/>
    <lineage>
        <taxon>Bacteria</taxon>
        <taxon>Pseudomonadati</taxon>
        <taxon>Spirochaetota</taxon>
        <taxon>Spirochaetia</taxon>
        <taxon>Spirochaetales</taxon>
        <taxon>Borreliaceae</taxon>
        <taxon>Borrelia</taxon>
    </lineage>
</organism>
<keyword evidence="2" id="KW-0614">Plasmid</keyword>
<dbReference type="EMBL" id="CP114721">
    <property type="protein sequence ID" value="WAZ72294.1"/>
    <property type="molecule type" value="Genomic_DNA"/>
</dbReference>
<evidence type="ECO:0000313" key="2">
    <source>
        <dbReference type="EMBL" id="QFP48587.1"/>
    </source>
</evidence>
<evidence type="ECO:0000313" key="1">
    <source>
        <dbReference type="EMBL" id="QFP42449.1"/>
    </source>
</evidence>
<evidence type="ECO:0000313" key="3">
    <source>
        <dbReference type="EMBL" id="WAZ72294.1"/>
    </source>
</evidence>
<geneLocation type="plasmid" evidence="2">
    <name>unnamed</name>
</geneLocation>
<sequence length="273" mass="31933">MKNNILKNIVFISALTTILVSSNLRGAEIEDSTFMLEKNLTELEGMQNDESNTQQNSSLNFNEEMLLKDDDKKEIRFIKTQKIGENADLIFNIIEEAKNNFNKITKDNKKIETQDQYGMKSAFSKIKIEGKELSNEQNKRLRELLYLSLDWDKNLLEKFKRRLINTLEIKTVRRHIEVPIVAMNIQINSQIALKIVCCNSKAKDNLYNKLTTDQLQSIKNKVNNIMTLRKEWQNLINNNGFGFDNEVYKKMVKISDEIKYMKIEIQTILIDNQ</sequence>
<dbReference type="InterPro" id="IPR008421">
    <property type="entry name" value="Borrelia_lipoprotein_PFam54/60"/>
</dbReference>
<dbReference type="Proteomes" id="UP001164513">
    <property type="component" value="Plasmid pZSt-lp92"/>
</dbReference>
<evidence type="ECO:0000313" key="4">
    <source>
        <dbReference type="Proteomes" id="UP001164513"/>
    </source>
</evidence>
<accession>A0A5P8AUU5</accession>
<dbReference type="Pfam" id="PF05714">
    <property type="entry name" value="PFam54_60"/>
    <property type="match status" value="1"/>
</dbReference>
<dbReference type="RefSeq" id="WP_152301182.1">
    <property type="nucleotide sequence ID" value="NZ_CP044630.1"/>
</dbReference>